<sequence>MSATARRGWRVPVVAFITGVFIATAVLTRDYTVGDDVLAALVAGEISSINAQASDFSSLPTPRARASDPDVDNARCFELCAILRAGVDARTRIGALELRSSARAALAATKLSLALWARVFSPATNAITEGVVRGTRAGGRRLAVIVRETEPRVLAQWVLACVGAAYVYHLCWRFVKHLKRARYRNKLRFFIIRMRLRASRRVRTALEPYARVYRRVASAGTAVKRRYSLVVRGIRSKSRLAANALPHALFLVVGMGVFRVMPRYARNMVRKREILATISLLVPMFRTMLAVESEDMALVEKWLRFWASCAPFMIAVDFPFIFYGVRWFFPWWPEVLVLFTMWLNSRLTRGSQIILEFSTPLVSRAMAYLNESSGTTGKISILLRRSVRQALQISVIVIRFRSRRASEALRLVLDNMSIPLVMCTVFFFTPGLMTIYGCDMAGLVVPFAFTVDGLLKYAQLKAQPQQPSRAQARKDLEKLHEDKLRNWLTYWLAHAMIWSLSQELSKSALGWFPLWRHTQLAGIYWLQVFGGSQLITARMQGIKQSILEDHQKALKAAISADLDASEVEELAKLKKTLDASQPSVETTLDETSIDDKKDDSKPTDTDGDVDAETITKLDVGITAETVRKRTPTDANGSN</sequence>
<protein>
    <recommendedName>
        <fullName evidence="5">Transmembrane protein</fullName>
    </recommendedName>
</protein>
<dbReference type="KEGG" id="olu:OSTLU_92477"/>
<evidence type="ECO:0000313" key="3">
    <source>
        <dbReference type="EMBL" id="ABO95025.1"/>
    </source>
</evidence>
<dbReference type="RefSeq" id="XP_001416732.1">
    <property type="nucleotide sequence ID" value="XM_001416695.1"/>
</dbReference>
<feature type="region of interest" description="Disordered" evidence="1">
    <location>
        <begin position="581"/>
        <end position="613"/>
    </location>
</feature>
<feature type="transmembrane region" description="Helical" evidence="2">
    <location>
        <begin position="9"/>
        <end position="28"/>
    </location>
</feature>
<feature type="compositionally biased region" description="Basic and acidic residues" evidence="1">
    <location>
        <begin position="593"/>
        <end position="604"/>
    </location>
</feature>
<dbReference type="eggNOG" id="ENOG502SFCW">
    <property type="taxonomic scope" value="Eukaryota"/>
</dbReference>
<feature type="transmembrane region" description="Helical" evidence="2">
    <location>
        <begin position="303"/>
        <end position="322"/>
    </location>
</feature>
<dbReference type="OMA" id="ASCAPFM"/>
<reference evidence="3 4" key="1">
    <citation type="journal article" date="2007" name="Proc. Natl. Acad. Sci. U.S.A.">
        <title>The tiny eukaryote Ostreococcus provides genomic insights into the paradox of plankton speciation.</title>
        <authorList>
            <person name="Palenik B."/>
            <person name="Grimwood J."/>
            <person name="Aerts A."/>
            <person name="Rouze P."/>
            <person name="Salamov A."/>
            <person name="Putnam N."/>
            <person name="Dupont C."/>
            <person name="Jorgensen R."/>
            <person name="Derelle E."/>
            <person name="Rombauts S."/>
            <person name="Zhou K."/>
            <person name="Otillar R."/>
            <person name="Merchant S.S."/>
            <person name="Podell S."/>
            <person name="Gaasterland T."/>
            <person name="Napoli C."/>
            <person name="Gendler K."/>
            <person name="Manuell A."/>
            <person name="Tai V."/>
            <person name="Vallon O."/>
            <person name="Piganeau G."/>
            <person name="Jancek S."/>
            <person name="Heijde M."/>
            <person name="Jabbari K."/>
            <person name="Bowler C."/>
            <person name="Lohr M."/>
            <person name="Robbens S."/>
            <person name="Werner G."/>
            <person name="Dubchak I."/>
            <person name="Pazour G.J."/>
            <person name="Ren Q."/>
            <person name="Paulsen I."/>
            <person name="Delwiche C."/>
            <person name="Schmutz J."/>
            <person name="Rokhsar D."/>
            <person name="Van de Peer Y."/>
            <person name="Moreau H."/>
            <person name="Grigoriev I.V."/>
        </authorList>
    </citation>
    <scope>NUCLEOTIDE SEQUENCE [LARGE SCALE GENOMIC DNA]</scope>
    <source>
        <strain evidence="3 4">CCE9901</strain>
    </source>
</reference>
<dbReference type="EMBL" id="CP000583">
    <property type="protein sequence ID" value="ABO95025.1"/>
    <property type="molecule type" value="Genomic_DNA"/>
</dbReference>
<dbReference type="PANTHER" id="PTHR12300">
    <property type="entry name" value="HVA22-LIKE PROTEINS"/>
    <property type="match status" value="1"/>
</dbReference>
<feature type="transmembrane region" description="Helical" evidence="2">
    <location>
        <begin position="240"/>
        <end position="262"/>
    </location>
</feature>
<feature type="transmembrane region" description="Helical" evidence="2">
    <location>
        <begin position="154"/>
        <end position="175"/>
    </location>
</feature>
<dbReference type="InterPro" id="IPR004345">
    <property type="entry name" value="TB2_DP1_HVA22"/>
</dbReference>
<keyword evidence="2" id="KW-1133">Transmembrane helix</keyword>
<name>A4RUU4_OSTLU</name>
<evidence type="ECO:0000256" key="2">
    <source>
        <dbReference type="SAM" id="Phobius"/>
    </source>
</evidence>
<evidence type="ECO:0000256" key="1">
    <source>
        <dbReference type="SAM" id="MobiDB-lite"/>
    </source>
</evidence>
<gene>
    <name evidence="3" type="ORF">OSTLU_92477</name>
</gene>
<keyword evidence="2" id="KW-0812">Transmembrane</keyword>
<dbReference type="AlphaFoldDB" id="A4RUU4"/>
<evidence type="ECO:0000313" key="4">
    <source>
        <dbReference type="Proteomes" id="UP000001568"/>
    </source>
</evidence>
<dbReference type="OrthoDB" id="10009287at2759"/>
<dbReference type="Pfam" id="PF03134">
    <property type="entry name" value="TB2_DP1_HVA22"/>
    <property type="match status" value="1"/>
</dbReference>
<dbReference type="Gramene" id="ABO95025">
    <property type="protein sequence ID" value="ABO95025"/>
    <property type="gene ID" value="OSTLU_92477"/>
</dbReference>
<accession>A4RUU4</accession>
<organism evidence="3 4">
    <name type="scientific">Ostreococcus lucimarinus (strain CCE9901)</name>
    <dbReference type="NCBI Taxonomy" id="436017"/>
    <lineage>
        <taxon>Eukaryota</taxon>
        <taxon>Viridiplantae</taxon>
        <taxon>Chlorophyta</taxon>
        <taxon>Mamiellophyceae</taxon>
        <taxon>Mamiellales</taxon>
        <taxon>Bathycoccaceae</taxon>
        <taxon>Ostreococcus</taxon>
    </lineage>
</organism>
<dbReference type="GeneID" id="5000755"/>
<dbReference type="Proteomes" id="UP000001568">
    <property type="component" value="Chromosome 3"/>
</dbReference>
<feature type="transmembrane region" description="Helical" evidence="2">
    <location>
        <begin position="408"/>
        <end position="428"/>
    </location>
</feature>
<evidence type="ECO:0008006" key="5">
    <source>
        <dbReference type="Google" id="ProtNLM"/>
    </source>
</evidence>
<proteinExistence type="predicted"/>
<keyword evidence="4" id="KW-1185">Reference proteome</keyword>
<keyword evidence="2" id="KW-0472">Membrane</keyword>
<dbReference type="HOGENOM" id="CLU_021280_0_0_1"/>